<dbReference type="CAZy" id="GT4">
    <property type="family name" value="Glycosyltransferase Family 4"/>
</dbReference>
<dbReference type="Gene3D" id="3.40.50.2000">
    <property type="entry name" value="Glycogen Phosphorylase B"/>
    <property type="match status" value="2"/>
</dbReference>
<dbReference type="Proteomes" id="UP000008561">
    <property type="component" value="Chromosome"/>
</dbReference>
<dbReference type="RefSeq" id="WP_012175385.1">
    <property type="nucleotide sequence ID" value="NC_009943.1"/>
</dbReference>
<keyword evidence="1 4" id="KW-0808">Transferase</keyword>
<name>A8ZT90_DESOH</name>
<dbReference type="OrthoDB" id="9767517at2"/>
<dbReference type="eggNOG" id="COG0438">
    <property type="taxonomic scope" value="Bacteria"/>
</dbReference>
<accession>A8ZT90</accession>
<proteinExistence type="predicted"/>
<dbReference type="AlphaFoldDB" id="A8ZT90"/>
<organism evidence="4 5">
    <name type="scientific">Desulfosudis oleivorans (strain DSM 6200 / JCM 39069 / Hxd3)</name>
    <name type="common">Desulfococcus oleovorans</name>
    <dbReference type="NCBI Taxonomy" id="96561"/>
    <lineage>
        <taxon>Bacteria</taxon>
        <taxon>Pseudomonadati</taxon>
        <taxon>Thermodesulfobacteriota</taxon>
        <taxon>Desulfobacteria</taxon>
        <taxon>Desulfobacterales</taxon>
        <taxon>Desulfosudaceae</taxon>
        <taxon>Desulfosudis</taxon>
    </lineage>
</organism>
<evidence type="ECO:0000259" key="2">
    <source>
        <dbReference type="Pfam" id="PF00534"/>
    </source>
</evidence>
<dbReference type="SUPFAM" id="SSF53756">
    <property type="entry name" value="UDP-Glycosyltransferase/glycogen phosphorylase"/>
    <property type="match status" value="1"/>
</dbReference>
<feature type="domain" description="Glycosyltransferase subfamily 4-like N-terminal" evidence="3">
    <location>
        <begin position="15"/>
        <end position="171"/>
    </location>
</feature>
<dbReference type="PANTHER" id="PTHR46401">
    <property type="entry name" value="GLYCOSYLTRANSFERASE WBBK-RELATED"/>
    <property type="match status" value="1"/>
</dbReference>
<dbReference type="CDD" id="cd03809">
    <property type="entry name" value="GT4_MtfB-like"/>
    <property type="match status" value="1"/>
</dbReference>
<dbReference type="GO" id="GO:0016757">
    <property type="term" value="F:glycosyltransferase activity"/>
    <property type="evidence" value="ECO:0007669"/>
    <property type="project" value="InterPro"/>
</dbReference>
<reference evidence="4 5" key="1">
    <citation type="submission" date="2007-10" db="EMBL/GenBank/DDBJ databases">
        <title>Complete sequence of Desulfococcus oleovorans Hxd3.</title>
        <authorList>
            <consortium name="US DOE Joint Genome Institute"/>
            <person name="Copeland A."/>
            <person name="Lucas S."/>
            <person name="Lapidus A."/>
            <person name="Barry K."/>
            <person name="Glavina del Rio T."/>
            <person name="Dalin E."/>
            <person name="Tice H."/>
            <person name="Pitluck S."/>
            <person name="Kiss H."/>
            <person name="Brettin T."/>
            <person name="Bruce D."/>
            <person name="Detter J.C."/>
            <person name="Han C."/>
            <person name="Schmutz J."/>
            <person name="Larimer F."/>
            <person name="Land M."/>
            <person name="Hauser L."/>
            <person name="Kyrpides N."/>
            <person name="Kim E."/>
            <person name="Wawrik B."/>
            <person name="Richardson P."/>
        </authorList>
    </citation>
    <scope>NUCLEOTIDE SEQUENCE [LARGE SCALE GENOMIC DNA]</scope>
    <source>
        <strain evidence="5">DSM 6200 / JCM 39069 / Hxd3</strain>
    </source>
</reference>
<dbReference type="InterPro" id="IPR028098">
    <property type="entry name" value="Glyco_trans_4-like_N"/>
</dbReference>
<dbReference type="Pfam" id="PF13439">
    <property type="entry name" value="Glyco_transf_4"/>
    <property type="match status" value="1"/>
</dbReference>
<dbReference type="InterPro" id="IPR001296">
    <property type="entry name" value="Glyco_trans_1"/>
</dbReference>
<protein>
    <submittedName>
        <fullName evidence="4">Glycosyl transferase group 1</fullName>
    </submittedName>
</protein>
<dbReference type="Pfam" id="PF00534">
    <property type="entry name" value="Glycos_transf_1"/>
    <property type="match status" value="1"/>
</dbReference>
<evidence type="ECO:0000313" key="5">
    <source>
        <dbReference type="Proteomes" id="UP000008561"/>
    </source>
</evidence>
<feature type="domain" description="Glycosyl transferase family 1" evidence="2">
    <location>
        <begin position="190"/>
        <end position="352"/>
    </location>
</feature>
<evidence type="ECO:0000313" key="4">
    <source>
        <dbReference type="EMBL" id="ABW67773.1"/>
    </source>
</evidence>
<evidence type="ECO:0000256" key="1">
    <source>
        <dbReference type="ARBA" id="ARBA00022679"/>
    </source>
</evidence>
<dbReference type="EMBL" id="CP000859">
    <property type="protein sequence ID" value="ABW67773.1"/>
    <property type="molecule type" value="Genomic_DNA"/>
</dbReference>
<evidence type="ECO:0000259" key="3">
    <source>
        <dbReference type="Pfam" id="PF13439"/>
    </source>
</evidence>
<dbReference type="KEGG" id="dol:Dole_1969"/>
<gene>
    <name evidence="4" type="ordered locus">Dole_1969</name>
</gene>
<dbReference type="PANTHER" id="PTHR46401:SF2">
    <property type="entry name" value="GLYCOSYLTRANSFERASE WBBK-RELATED"/>
    <property type="match status" value="1"/>
</dbReference>
<keyword evidence="5" id="KW-1185">Reference proteome</keyword>
<dbReference type="HOGENOM" id="CLU_009583_27_5_7"/>
<dbReference type="STRING" id="96561.Dole_1969"/>
<sequence>MKIGINALYLLPGKVGGSETYIRNLVKHLDLLGGDNTYFIFINKESIGVFPETSRIKTVLCPIHAASRPIRILWEQCILPFQIKKYNIDAVLSAGMTAPFFCPARSILTILDLQHINQPQNFSRFHLFFLRSIIYLSAKTADGIMTISEHVKQDIVKFYKIRPEKIAVGYLAVQHNIFTPAAGKDDLAIRAKYGLPERYILYAAALLPHKNHERLLTAFKAVKDKIPGKKLVFTGAWNQGYDKVANTISALDLKKDVIMLGWLPFEEISAVFRGAELFVYPTLHEGFGLPILEAMASGVPVVCSKIEPLIEVSGDASMFVDPLDPADIANGILSVLTQNHLREHLVEKGAKRARQFTWEATAQTTLVFLNRA</sequence>